<feature type="region of interest" description="Disordered" evidence="2">
    <location>
        <begin position="13"/>
        <end position="35"/>
    </location>
</feature>
<evidence type="ECO:0000313" key="4">
    <source>
        <dbReference type="EMBL" id="CAD7244761.1"/>
    </source>
</evidence>
<dbReference type="OrthoDB" id="79687at2759"/>
<feature type="compositionally biased region" description="Pro residues" evidence="2">
    <location>
        <begin position="22"/>
        <end position="34"/>
    </location>
</feature>
<accession>A0A7R8XBH1</accession>
<dbReference type="SUPFAM" id="SSF56112">
    <property type="entry name" value="Protein kinase-like (PK-like)"/>
    <property type="match status" value="1"/>
</dbReference>
<evidence type="ECO:0000256" key="2">
    <source>
        <dbReference type="SAM" id="MobiDB-lite"/>
    </source>
</evidence>
<dbReference type="PROSITE" id="PS50011">
    <property type="entry name" value="PROTEIN_KINASE_DOM"/>
    <property type="match status" value="1"/>
</dbReference>
<dbReference type="PANTHER" id="PTHR12984">
    <property type="entry name" value="SCY1-RELATED S/T PROTEIN KINASE-LIKE"/>
    <property type="match status" value="1"/>
</dbReference>
<feature type="domain" description="Protein kinase" evidence="3">
    <location>
        <begin position="104"/>
        <end position="395"/>
    </location>
</feature>
<dbReference type="AlphaFoldDB" id="A0A7R8XBH1"/>
<dbReference type="InterPro" id="IPR011989">
    <property type="entry name" value="ARM-like"/>
</dbReference>
<evidence type="ECO:0000259" key="3">
    <source>
        <dbReference type="PROSITE" id="PS50011"/>
    </source>
</evidence>
<organism evidence="4">
    <name type="scientific">Darwinula stevensoni</name>
    <dbReference type="NCBI Taxonomy" id="69355"/>
    <lineage>
        <taxon>Eukaryota</taxon>
        <taxon>Metazoa</taxon>
        <taxon>Ecdysozoa</taxon>
        <taxon>Arthropoda</taxon>
        <taxon>Crustacea</taxon>
        <taxon>Oligostraca</taxon>
        <taxon>Ostracoda</taxon>
        <taxon>Podocopa</taxon>
        <taxon>Podocopida</taxon>
        <taxon>Darwinulocopina</taxon>
        <taxon>Darwinuloidea</taxon>
        <taxon>Darwinulidae</taxon>
        <taxon>Darwinula</taxon>
    </lineage>
</organism>
<dbReference type="CDD" id="cd14011">
    <property type="entry name" value="PK_SCY1_like"/>
    <property type="match status" value="1"/>
</dbReference>
<dbReference type="Gene3D" id="1.10.510.10">
    <property type="entry name" value="Transferase(Phosphotransferase) domain 1"/>
    <property type="match status" value="1"/>
</dbReference>
<dbReference type="InterPro" id="IPR000719">
    <property type="entry name" value="Prot_kinase_dom"/>
</dbReference>
<gene>
    <name evidence="4" type="ORF">DSTB1V02_LOCUS4648</name>
</gene>
<protein>
    <recommendedName>
        <fullName evidence="3">Protein kinase domain-containing protein</fullName>
    </recommendedName>
</protein>
<sequence>MKAALEKQLKRIGETFKKEVPEAPPPAEEVPPPSAQSIPALANAKAISYKQYGSGAHSDMSISDTTMEVLSKLRDTVSRGVTSAVSQVSSVLPGNPVTREYEVTRHIASAGPGLMWKVYEGVKKSTKQAASVFVFEKKQLERFPNRRDREIILETLKKGVHQLTRLRHPNILVVQHPLEESRDSIAFATEPVLASLANVLGSHENMPSPLPPTLCNYSLFEVEIKYGILQLCEGLAFLHGDVKMLHRNICPESILINSSGAWKIAGFDFCTPNQNTETSQPFWPFQEYDAGLPGEAQPNLDFLAPEYVLTQHVDTGSDLFSLGSLIFILFSHKKSLFQNNGSWESFRRHAYELDSLSLRDLECIPSDLREQVKMLLNPTSHLRPDAHQLIKVSYFEDVLVKTLSYLDALYQWDNLQKSQFYKGLPQILNNLPHRVNLHRVVPCLVKEFVNPPMIPFVLGSVLMVAENANKEEFVQYILPHLKPVMKIKEPIQVILLLLLQRMELLLSKTPPSDVKSDVLPLVYHSLECDSPQILDLSLAIIPTFASLVDYPSMKNALLPRIKKLCINASLLSVRVNCLVCLGKLLDHLDKWLVLDDVLPLLPQIPSREPAVIMGIVGIYKLTVEHKKLGITKEILATKVLPFLLPLCIENGLTLNQFNALMTLVKDMFVRIETDQRAKIEQLQTIKDEQKNALETTLSAPKKDELIGGLPRENLGSTSATEALYQSLGLASFQDSTVAKAAEMGSASKTSSVSASPGIPPSAGLSLADKQRLAKEKEQQRRLEMEKPLQPKPSPIANRMEGPKDLTSQLIHSNLVMMGHKQPLAPAGFSSAPFRSSSTLGGNAPPPTWVPGITPAPQPQVMPFYSPRPSPGPVTHQIQFPPMAPLANSTSPPQTALSSFDIDDLLS</sequence>
<feature type="compositionally biased region" description="Polar residues" evidence="2">
    <location>
        <begin position="886"/>
        <end position="897"/>
    </location>
</feature>
<dbReference type="Proteomes" id="UP000677054">
    <property type="component" value="Unassembled WGS sequence"/>
</dbReference>
<dbReference type="SUPFAM" id="SSF48371">
    <property type="entry name" value="ARM repeat"/>
    <property type="match status" value="1"/>
</dbReference>
<feature type="region of interest" description="Disordered" evidence="2">
    <location>
        <begin position="884"/>
        <end position="906"/>
    </location>
</feature>
<dbReference type="Pfam" id="PF00069">
    <property type="entry name" value="Pkinase"/>
    <property type="match status" value="1"/>
</dbReference>
<dbReference type="FunFam" id="1.25.10.10:FF:000189">
    <property type="entry name" value="SCY1-like pseudokinase 2"/>
    <property type="match status" value="1"/>
</dbReference>
<feature type="region of interest" description="Disordered" evidence="2">
    <location>
        <begin position="746"/>
        <end position="801"/>
    </location>
</feature>
<dbReference type="Gene3D" id="1.25.10.10">
    <property type="entry name" value="Leucine-rich Repeat Variant"/>
    <property type="match status" value="1"/>
</dbReference>
<keyword evidence="5" id="KW-1185">Reference proteome</keyword>
<dbReference type="EMBL" id="CAJPEV010000705">
    <property type="protein sequence ID" value="CAG0887772.1"/>
    <property type="molecule type" value="Genomic_DNA"/>
</dbReference>
<dbReference type="PANTHER" id="PTHR12984:SF6">
    <property type="entry name" value="SCY1-LIKE PROTEIN 2"/>
    <property type="match status" value="1"/>
</dbReference>
<dbReference type="SMART" id="SM00220">
    <property type="entry name" value="S_TKc"/>
    <property type="match status" value="1"/>
</dbReference>
<dbReference type="GO" id="GO:0004672">
    <property type="term" value="F:protein kinase activity"/>
    <property type="evidence" value="ECO:0007669"/>
    <property type="project" value="InterPro"/>
</dbReference>
<dbReference type="FunFam" id="3.30.200.20:FF:000179">
    <property type="entry name" value="SCY1 like pseudokinase 2"/>
    <property type="match status" value="1"/>
</dbReference>
<dbReference type="InterPro" id="IPR016024">
    <property type="entry name" value="ARM-type_fold"/>
</dbReference>
<feature type="compositionally biased region" description="Low complexity" evidence="2">
    <location>
        <begin position="746"/>
        <end position="755"/>
    </location>
</feature>
<proteinExistence type="inferred from homology"/>
<dbReference type="InterPro" id="IPR011009">
    <property type="entry name" value="Kinase-like_dom_sf"/>
</dbReference>
<feature type="compositionally biased region" description="Basic and acidic residues" evidence="2">
    <location>
        <begin position="768"/>
        <end position="788"/>
    </location>
</feature>
<comment type="similarity">
    <text evidence="1">Belongs to the protein kinase superfamily.</text>
</comment>
<dbReference type="Gene3D" id="3.30.200.20">
    <property type="entry name" value="Phosphorylase Kinase, domain 1"/>
    <property type="match status" value="1"/>
</dbReference>
<name>A0A7R8XBH1_9CRUS</name>
<dbReference type="EMBL" id="LR900222">
    <property type="protein sequence ID" value="CAD7244761.1"/>
    <property type="molecule type" value="Genomic_DNA"/>
</dbReference>
<evidence type="ECO:0000256" key="1">
    <source>
        <dbReference type="ARBA" id="ARBA00038349"/>
    </source>
</evidence>
<dbReference type="InterPro" id="IPR051177">
    <property type="entry name" value="CIK-Related_Protein"/>
</dbReference>
<reference evidence="4" key="1">
    <citation type="submission" date="2020-11" db="EMBL/GenBank/DDBJ databases">
        <authorList>
            <person name="Tran Van P."/>
        </authorList>
    </citation>
    <scope>NUCLEOTIDE SEQUENCE</scope>
</reference>
<dbReference type="GO" id="GO:0005524">
    <property type="term" value="F:ATP binding"/>
    <property type="evidence" value="ECO:0007669"/>
    <property type="project" value="InterPro"/>
</dbReference>
<evidence type="ECO:0000313" key="5">
    <source>
        <dbReference type="Proteomes" id="UP000677054"/>
    </source>
</evidence>